<dbReference type="Proteomes" id="UP001155380">
    <property type="component" value="Unassembled WGS sequence"/>
</dbReference>
<keyword evidence="2 11" id="KW-0732">Signal</keyword>
<evidence type="ECO:0000256" key="1">
    <source>
        <dbReference type="ARBA" id="ARBA00007164"/>
    </source>
</evidence>
<keyword evidence="6" id="KW-0961">Cell wall biogenesis/degradation</keyword>
<evidence type="ECO:0000256" key="2">
    <source>
        <dbReference type="ARBA" id="ARBA00022729"/>
    </source>
</evidence>
<sequence length="461" mass="48460">MNKLLIAFTFLVAIASTASSAFAGSAQFLLDARTGEVLASENPDALNHPASLTKMMTVYMTFDAIHRGKLSWDSPVTFSKYAATRPPTKLRVKPGDTITVREAVLGMIVQSANDAAAAMAEKLGGTEERFAAMMTAKARSLGMPKTVFVNASGLPDDRQITTARDMSTLGIALLRDFPQEYKLFSTKSFAFRGRTINGHNNLMYRYKGMDGIKTGYTNASGFNLVSAVIDGDRRVIGVVMGGRSAASRDRIMEKLITANIRKASGGSKLLASRSTGSAPAATVDVARIEDKPSAPVPAPRAGQDAVAAVIGMANGAAPVPASRYGSAYAESTEVASAAMASDVPLITPKATVSASMVPTGKPKAAPASSIQGSSGQPTGKWQVQIAAATSAEAAMSLLSDAKNKVGGVLNGLDTYTEAVTRNGTTFYRARFTGFETKDEARTACEKLVKNRYDCVLLPARG</sequence>
<dbReference type="GO" id="GO:0071555">
    <property type="term" value="P:cell wall organization"/>
    <property type="evidence" value="ECO:0007669"/>
    <property type="project" value="UniProtKB-KW"/>
</dbReference>
<feature type="chain" id="PRO_5042575643" evidence="11">
    <location>
        <begin position="24"/>
        <end position="461"/>
    </location>
</feature>
<feature type="signal peptide" evidence="11">
    <location>
        <begin position="1"/>
        <end position="23"/>
    </location>
</feature>
<organism evidence="13 14">
    <name type="scientific">Ciceribacter sichuanensis</name>
    <dbReference type="NCBI Taxonomy" id="2949647"/>
    <lineage>
        <taxon>Bacteria</taxon>
        <taxon>Pseudomonadati</taxon>
        <taxon>Pseudomonadota</taxon>
        <taxon>Alphaproteobacteria</taxon>
        <taxon>Hyphomicrobiales</taxon>
        <taxon>Rhizobiaceae</taxon>
        <taxon>Ciceribacter</taxon>
    </lineage>
</organism>
<evidence type="ECO:0000256" key="9">
    <source>
        <dbReference type="RuleBase" id="RU004016"/>
    </source>
</evidence>
<dbReference type="InterPro" id="IPR012338">
    <property type="entry name" value="Beta-lactam/transpept-like"/>
</dbReference>
<evidence type="ECO:0000313" key="14">
    <source>
        <dbReference type="Proteomes" id="UP001155380"/>
    </source>
</evidence>
<comment type="similarity">
    <text evidence="1 9">Belongs to the peptidase S11 family.</text>
</comment>
<feature type="active site" description="Acyl-ester intermediate" evidence="7">
    <location>
        <position position="51"/>
    </location>
</feature>
<dbReference type="PANTHER" id="PTHR21581:SF6">
    <property type="entry name" value="TRAFFICKING PROTEIN PARTICLE COMPLEX SUBUNIT 12"/>
    <property type="match status" value="1"/>
</dbReference>
<dbReference type="GO" id="GO:0042834">
    <property type="term" value="F:peptidoglycan binding"/>
    <property type="evidence" value="ECO:0007669"/>
    <property type="project" value="InterPro"/>
</dbReference>
<evidence type="ECO:0000313" key="13">
    <source>
        <dbReference type="EMBL" id="MCO5955507.1"/>
    </source>
</evidence>
<feature type="active site" evidence="7">
    <location>
        <position position="111"/>
    </location>
</feature>
<dbReference type="Pfam" id="PF05036">
    <property type="entry name" value="SPOR"/>
    <property type="match status" value="1"/>
</dbReference>
<evidence type="ECO:0000256" key="6">
    <source>
        <dbReference type="ARBA" id="ARBA00023316"/>
    </source>
</evidence>
<reference evidence="13" key="1">
    <citation type="submission" date="2022-06" db="EMBL/GenBank/DDBJ databases">
        <authorList>
            <person name="Sun Q."/>
        </authorList>
    </citation>
    <scope>NUCLEOTIDE SEQUENCE</scope>
    <source>
        <strain evidence="13">S101</strain>
    </source>
</reference>
<name>A0AAJ1F562_9HYPH</name>
<comment type="caution">
    <text evidence="13">The sequence shown here is derived from an EMBL/GenBank/DDBJ whole genome shotgun (WGS) entry which is preliminary data.</text>
</comment>
<evidence type="ECO:0000256" key="3">
    <source>
        <dbReference type="ARBA" id="ARBA00022801"/>
    </source>
</evidence>
<evidence type="ECO:0000259" key="12">
    <source>
        <dbReference type="PROSITE" id="PS51724"/>
    </source>
</evidence>
<keyword evidence="4" id="KW-0133">Cell shape</keyword>
<evidence type="ECO:0000256" key="11">
    <source>
        <dbReference type="SAM" id="SignalP"/>
    </source>
</evidence>
<accession>A0AAJ1F562</accession>
<dbReference type="PROSITE" id="PS51724">
    <property type="entry name" value="SPOR"/>
    <property type="match status" value="1"/>
</dbReference>
<protein>
    <submittedName>
        <fullName evidence="13">Serine hydrolase</fullName>
    </submittedName>
</protein>
<dbReference type="GO" id="GO:0009002">
    <property type="term" value="F:serine-type D-Ala-D-Ala carboxypeptidase activity"/>
    <property type="evidence" value="ECO:0007669"/>
    <property type="project" value="InterPro"/>
</dbReference>
<dbReference type="InterPro" id="IPR001967">
    <property type="entry name" value="Peptidase_S11_N"/>
</dbReference>
<dbReference type="Gene3D" id="3.30.70.1070">
    <property type="entry name" value="Sporulation related repeat"/>
    <property type="match status" value="1"/>
</dbReference>
<feature type="binding site" evidence="8">
    <location>
        <position position="213"/>
    </location>
    <ligand>
        <name>substrate</name>
    </ligand>
</feature>
<feature type="active site" description="Proton acceptor" evidence="7">
    <location>
        <position position="54"/>
    </location>
</feature>
<dbReference type="SUPFAM" id="SSF56601">
    <property type="entry name" value="beta-lactamase/transpeptidase-like"/>
    <property type="match status" value="1"/>
</dbReference>
<dbReference type="InterPro" id="IPR007730">
    <property type="entry name" value="SPOR-like_dom"/>
</dbReference>
<gene>
    <name evidence="13" type="ORF">NBH21_01875</name>
</gene>
<dbReference type="GO" id="GO:0006508">
    <property type="term" value="P:proteolysis"/>
    <property type="evidence" value="ECO:0007669"/>
    <property type="project" value="InterPro"/>
</dbReference>
<dbReference type="GO" id="GO:0008360">
    <property type="term" value="P:regulation of cell shape"/>
    <property type="evidence" value="ECO:0007669"/>
    <property type="project" value="UniProtKB-KW"/>
</dbReference>
<feature type="domain" description="SPOR" evidence="12">
    <location>
        <begin position="375"/>
        <end position="461"/>
    </location>
</feature>
<dbReference type="PRINTS" id="PR00725">
    <property type="entry name" value="DADACBPTASE1"/>
</dbReference>
<dbReference type="AlphaFoldDB" id="A0AAJ1F562"/>
<evidence type="ECO:0000256" key="7">
    <source>
        <dbReference type="PIRSR" id="PIRSR618044-1"/>
    </source>
</evidence>
<proteinExistence type="inferred from homology"/>
<evidence type="ECO:0000256" key="8">
    <source>
        <dbReference type="PIRSR" id="PIRSR618044-2"/>
    </source>
</evidence>
<evidence type="ECO:0000256" key="4">
    <source>
        <dbReference type="ARBA" id="ARBA00022960"/>
    </source>
</evidence>
<dbReference type="GO" id="GO:0009252">
    <property type="term" value="P:peptidoglycan biosynthetic process"/>
    <property type="evidence" value="ECO:0007669"/>
    <property type="project" value="UniProtKB-KW"/>
</dbReference>
<evidence type="ECO:0000256" key="10">
    <source>
        <dbReference type="SAM" id="MobiDB-lite"/>
    </source>
</evidence>
<dbReference type="Pfam" id="PF00768">
    <property type="entry name" value="Peptidase_S11"/>
    <property type="match status" value="1"/>
</dbReference>
<dbReference type="PANTHER" id="PTHR21581">
    <property type="entry name" value="D-ALANYL-D-ALANINE CARBOXYPEPTIDASE"/>
    <property type="match status" value="1"/>
</dbReference>
<feature type="region of interest" description="Disordered" evidence="10">
    <location>
        <begin position="357"/>
        <end position="376"/>
    </location>
</feature>
<keyword evidence="5" id="KW-0573">Peptidoglycan synthesis</keyword>
<dbReference type="InterPro" id="IPR018044">
    <property type="entry name" value="Peptidase_S11"/>
</dbReference>
<evidence type="ECO:0000256" key="5">
    <source>
        <dbReference type="ARBA" id="ARBA00022984"/>
    </source>
</evidence>
<dbReference type="EMBL" id="JAMXLX010000001">
    <property type="protein sequence ID" value="MCO5955507.1"/>
    <property type="molecule type" value="Genomic_DNA"/>
</dbReference>
<dbReference type="InterPro" id="IPR036680">
    <property type="entry name" value="SPOR-like_sf"/>
</dbReference>
<dbReference type="SUPFAM" id="SSF110997">
    <property type="entry name" value="Sporulation related repeat"/>
    <property type="match status" value="1"/>
</dbReference>
<dbReference type="Gene3D" id="3.40.710.10">
    <property type="entry name" value="DD-peptidase/beta-lactamase superfamily"/>
    <property type="match status" value="1"/>
</dbReference>
<keyword evidence="3 13" id="KW-0378">Hydrolase</keyword>
<dbReference type="RefSeq" id="WP_250912262.1">
    <property type="nucleotide sequence ID" value="NZ_JAMXLX010000001.1"/>
</dbReference>